<dbReference type="InterPro" id="IPR038333">
    <property type="entry name" value="T1MK-like_N_sf"/>
</dbReference>
<dbReference type="Pfam" id="PF13588">
    <property type="entry name" value="HSDR_N_2"/>
    <property type="match status" value="1"/>
</dbReference>
<evidence type="ECO:0000256" key="1">
    <source>
        <dbReference type="ARBA" id="ARBA00006594"/>
    </source>
</evidence>
<evidence type="ECO:0000313" key="6">
    <source>
        <dbReference type="Proteomes" id="UP000217473"/>
    </source>
</evidence>
<name>A0AAX0QQT4_9STAP</name>
<comment type="similarity">
    <text evidence="1">Belongs to the N(4)/N(6)-methyltransferase family.</text>
</comment>
<gene>
    <name evidence="4" type="ORF">B5C07_10890</name>
    <name evidence="5" type="ORF">CDL68_09760</name>
</gene>
<organism evidence="4 6">
    <name type="scientific">Staphylococcus delphini</name>
    <dbReference type="NCBI Taxonomy" id="53344"/>
    <lineage>
        <taxon>Bacteria</taxon>
        <taxon>Bacillati</taxon>
        <taxon>Bacillota</taxon>
        <taxon>Bacilli</taxon>
        <taxon>Bacillales</taxon>
        <taxon>Staphylococcaceae</taxon>
        <taxon>Staphylococcus</taxon>
        <taxon>Staphylococcus intermedius group</taxon>
    </lineage>
</organism>
<dbReference type="EMBL" id="NIPK01000021">
    <property type="protein sequence ID" value="RIZ51678.1"/>
    <property type="molecule type" value="Genomic_DNA"/>
</dbReference>
<dbReference type="Gene3D" id="1.20.1260.30">
    <property type="match status" value="1"/>
</dbReference>
<keyword evidence="2" id="KW-0680">Restriction system</keyword>
<evidence type="ECO:0000313" key="5">
    <source>
        <dbReference type="EMBL" id="RIZ51678.1"/>
    </source>
</evidence>
<reference evidence="5 7" key="2">
    <citation type="submission" date="2017-06" db="EMBL/GenBank/DDBJ databases">
        <title>Identification of a new gene, sdsY, involved in staphylococcal internalization in non-professional phagocytic cells (NPPCs).</title>
        <authorList>
            <person name="Maali Y."/>
            <person name="Martins-Simoes P."/>
            <person name="Trouillet-Assant S."/>
            <person name="Laurent F."/>
            <person name="Diot A."/>
            <person name="Verhoeven P."/>
            <person name="Bouvard D."/>
            <person name="Vandenesch F."/>
            <person name="Bes M."/>
        </authorList>
    </citation>
    <scope>NUCLEOTIDE SEQUENCE [LARGE SCALE GENOMIC DNA]</scope>
    <source>
        <strain evidence="5 7">Heidy</strain>
    </source>
</reference>
<keyword evidence="7" id="KW-1185">Reference proteome</keyword>
<evidence type="ECO:0000313" key="7">
    <source>
        <dbReference type="Proteomes" id="UP000266198"/>
    </source>
</evidence>
<dbReference type="RefSeq" id="WP_096598271.1">
    <property type="nucleotide sequence ID" value="NZ_LR134263.1"/>
</dbReference>
<accession>A0AAX0QQT4</accession>
<sequence>MRPLEANTRSNFDQTLINLNYIIDETNELCNVFKEQPKTEEQKKRLGRKRADYIIYESNTDNPLAVVEAKKIGEDIEKASSQAIEYARCIKAPLAFVTNDTNILGFDVISNNVLKIDNMPLQRFVDESLLLRFIQEGDDLISKPISEKLNKAEILNIFKKINDLLRKEGLRTGHERFSAISDLLFLKLLSEDSNLGEYTGNTAMHIGKNTVGKN</sequence>
<reference evidence="4 6" key="1">
    <citation type="journal article" date="2017" name="PLoS ONE">
        <title>Development of a real-time PCR for detection of Staphylococcus pseudintermedius using a novel automated comparison of whole-genome sequences.</title>
        <authorList>
            <person name="Verstappen K.M."/>
            <person name="Huijbregts L."/>
            <person name="Spaninks M."/>
            <person name="Wagenaar J.A."/>
            <person name="Fluit A.C."/>
            <person name="Duim B."/>
        </authorList>
    </citation>
    <scope>NUCLEOTIDE SEQUENCE [LARGE SCALE GENOMIC DNA]</scope>
    <source>
        <strain evidence="4 6">15S02591-1</strain>
    </source>
</reference>
<dbReference type="InterPro" id="IPR029464">
    <property type="entry name" value="HSDR_N"/>
</dbReference>
<dbReference type="GO" id="GO:0009307">
    <property type="term" value="P:DNA restriction-modification system"/>
    <property type="evidence" value="ECO:0007669"/>
    <property type="project" value="UniProtKB-KW"/>
</dbReference>
<evidence type="ECO:0000313" key="4">
    <source>
        <dbReference type="EMBL" id="PCF48220.1"/>
    </source>
</evidence>
<evidence type="ECO:0000259" key="3">
    <source>
        <dbReference type="Pfam" id="PF13588"/>
    </source>
</evidence>
<dbReference type="Proteomes" id="UP000217473">
    <property type="component" value="Unassembled WGS sequence"/>
</dbReference>
<feature type="domain" description="Type I restriction enzyme R protein N-terminal" evidence="3">
    <location>
        <begin position="47"/>
        <end position="111"/>
    </location>
</feature>
<dbReference type="Proteomes" id="UP000266198">
    <property type="component" value="Unassembled WGS sequence"/>
</dbReference>
<proteinExistence type="inferred from homology"/>
<protein>
    <recommendedName>
        <fullName evidence="3">Type I restriction enzyme R protein N-terminal domain-containing protein</fullName>
    </recommendedName>
</protein>
<comment type="caution">
    <text evidence="4">The sequence shown here is derived from an EMBL/GenBank/DDBJ whole genome shotgun (WGS) entry which is preliminary data.</text>
</comment>
<dbReference type="Gene3D" id="3.90.1570.30">
    <property type="match status" value="1"/>
</dbReference>
<dbReference type="EMBL" id="MWUR01000017">
    <property type="protein sequence ID" value="PCF48220.1"/>
    <property type="molecule type" value="Genomic_DNA"/>
</dbReference>
<evidence type="ECO:0000256" key="2">
    <source>
        <dbReference type="ARBA" id="ARBA00022747"/>
    </source>
</evidence>
<dbReference type="AlphaFoldDB" id="A0AAX0QQT4"/>